<keyword evidence="3" id="KW-1185">Reference proteome</keyword>
<feature type="chain" id="PRO_5046742541" description="PEP-CTERM protein-sorting domain-containing protein" evidence="1">
    <location>
        <begin position="22"/>
        <end position="246"/>
    </location>
</feature>
<evidence type="ECO:0008006" key="4">
    <source>
        <dbReference type="Google" id="ProtNLM"/>
    </source>
</evidence>
<dbReference type="EMBL" id="JAPDDT010000002">
    <property type="protein sequence ID" value="MCW1922521.1"/>
    <property type="molecule type" value="Genomic_DNA"/>
</dbReference>
<evidence type="ECO:0000313" key="3">
    <source>
        <dbReference type="Proteomes" id="UP001320876"/>
    </source>
</evidence>
<dbReference type="Gene3D" id="2.60.120.260">
    <property type="entry name" value="Galactose-binding domain-like"/>
    <property type="match status" value="1"/>
</dbReference>
<keyword evidence="1" id="KW-0732">Signal</keyword>
<gene>
    <name evidence="2" type="ORF">OKA05_08140</name>
</gene>
<dbReference type="Proteomes" id="UP001320876">
    <property type="component" value="Unassembled WGS sequence"/>
</dbReference>
<sequence>MKRTIFLPAIVLFSANPAADAAAVLITNFNMESAPTARTDGAITSTLATGWTHTNLSGATGVFTFNTTTTTRYYNELDFADTQPSGGAHGTMAGPNFAGISGDGSGRIDQTLAATVGANTQYTLTVALGHRTVDSGAAATASTVTLELLAGGVSLATATYNPSGGIWNDSGTNPDDTWADASLVFTSGAAPAQLGQAITIRFIKSGAGGNYMDIDNVRLDATAVPEPSLALLAGLGGLSLLRRRRP</sequence>
<evidence type="ECO:0000313" key="2">
    <source>
        <dbReference type="EMBL" id="MCW1922521.1"/>
    </source>
</evidence>
<dbReference type="Pfam" id="PF22825">
    <property type="entry name" value="HpiC1-like"/>
    <property type="match status" value="1"/>
</dbReference>
<evidence type="ECO:0000256" key="1">
    <source>
        <dbReference type="SAM" id="SignalP"/>
    </source>
</evidence>
<protein>
    <recommendedName>
        <fullName evidence="4">PEP-CTERM protein-sorting domain-containing protein</fullName>
    </recommendedName>
</protein>
<name>A0ABT3GGC7_9BACT</name>
<comment type="caution">
    <text evidence="2">The sequence shown here is derived from an EMBL/GenBank/DDBJ whole genome shotgun (WGS) entry which is preliminary data.</text>
</comment>
<dbReference type="RefSeq" id="WP_264486628.1">
    <property type="nucleotide sequence ID" value="NZ_JAPDDT010000002.1"/>
</dbReference>
<feature type="signal peptide" evidence="1">
    <location>
        <begin position="1"/>
        <end position="21"/>
    </location>
</feature>
<reference evidence="2 3" key="1">
    <citation type="submission" date="2022-10" db="EMBL/GenBank/DDBJ databases">
        <title>Luteolibacter arcticus strain CCTCC AB 2014275, whole genome shotgun sequencing project.</title>
        <authorList>
            <person name="Zhao G."/>
            <person name="Shen L."/>
        </authorList>
    </citation>
    <scope>NUCLEOTIDE SEQUENCE [LARGE SCALE GENOMIC DNA]</scope>
    <source>
        <strain evidence="2 3">CCTCC AB 2014275</strain>
    </source>
</reference>
<dbReference type="InterPro" id="IPR054720">
    <property type="entry name" value="HpiC1"/>
</dbReference>
<accession>A0ABT3GGC7</accession>
<proteinExistence type="predicted"/>
<organism evidence="2 3">
    <name type="scientific">Luteolibacter arcticus</name>
    <dbReference type="NCBI Taxonomy" id="1581411"/>
    <lineage>
        <taxon>Bacteria</taxon>
        <taxon>Pseudomonadati</taxon>
        <taxon>Verrucomicrobiota</taxon>
        <taxon>Verrucomicrobiia</taxon>
        <taxon>Verrucomicrobiales</taxon>
        <taxon>Verrucomicrobiaceae</taxon>
        <taxon>Luteolibacter</taxon>
    </lineage>
</organism>